<reference evidence="1 2" key="1">
    <citation type="journal article" date="2012" name="J. Bacteriol.">
        <title>Complete genome sequence of Mycoplasma haemocanis strain Illinois.</title>
        <authorList>
            <person name="do Nascimento N.C."/>
            <person name="Guimaraes A.M."/>
            <person name="Santos A.P."/>
            <person name="Sanmiguel P.J."/>
            <person name="Messick J.B."/>
        </authorList>
    </citation>
    <scope>NUCLEOTIDE SEQUENCE [LARGE SCALE GENOMIC DNA]</scope>
    <source>
        <strain evidence="1 2">Illinois</strain>
    </source>
</reference>
<keyword evidence="2" id="KW-1185">Reference proteome</keyword>
<dbReference type="AlphaFoldDB" id="H6N7I7"/>
<evidence type="ECO:0008006" key="3">
    <source>
        <dbReference type="Google" id="ProtNLM"/>
    </source>
</evidence>
<dbReference type="HOGENOM" id="CLU_114919_0_0_14"/>
<dbReference type="Proteomes" id="UP000009135">
    <property type="component" value="Chromosome"/>
</dbReference>
<dbReference type="KEGG" id="mhe:MHC_03745"/>
<name>H6N7I7_MYCHN</name>
<proteinExistence type="predicted"/>
<protein>
    <recommendedName>
        <fullName evidence="3">Lipoprotein</fullName>
    </recommendedName>
</protein>
<evidence type="ECO:0000313" key="2">
    <source>
        <dbReference type="Proteomes" id="UP000009135"/>
    </source>
</evidence>
<gene>
    <name evidence="1" type="ordered locus">MHC_03745</name>
</gene>
<dbReference type="EMBL" id="CP003199">
    <property type="protein sequence ID" value="AEW45609.1"/>
    <property type="molecule type" value="Genomic_DNA"/>
</dbReference>
<dbReference type="PROSITE" id="PS51257">
    <property type="entry name" value="PROKAR_LIPOPROTEIN"/>
    <property type="match status" value="1"/>
</dbReference>
<accession>H6N7I7</accession>
<evidence type="ECO:0000313" key="1">
    <source>
        <dbReference type="EMBL" id="AEW45609.1"/>
    </source>
</evidence>
<organism evidence="1 2">
    <name type="scientific">Mycoplasma haemocanis (strain Illinois)</name>
    <dbReference type="NCBI Taxonomy" id="1111676"/>
    <lineage>
        <taxon>Bacteria</taxon>
        <taxon>Bacillati</taxon>
        <taxon>Mycoplasmatota</taxon>
        <taxon>Mollicutes</taxon>
        <taxon>Mycoplasmataceae</taxon>
        <taxon>Mycoplasma</taxon>
    </lineage>
</organism>
<dbReference type="OrthoDB" id="9827998at2"/>
<dbReference type="STRING" id="1111676.MHC_03745"/>
<sequence>MSKAFLILGSSAAGCAGVAGLVYLKSSGTQRPKISLREKFENEIVGKVLLDFVGTTHDAVWEELVAEYKRDSGKPSLGELSRTSLNKEQLKLHCKKEASETEIDRFNSYLELCSRNTLRTQFNDKVTGKKWIDSTQESDWESKKTGYAVDSKTNEQVPKSGASGTIAKNDIQTKNIMDWCGSQVNIPYVKDSDDTYTRALALCTQ</sequence>